<sequence length="252" mass="26962">MTSLRYPRAARARCAIASRVNTGFCSTGRHNRASEDSKMAGYDDTCLSSTPFSIDPDSLEEEDTPVMGSPAVSVTPSSRGSRSYEAVSKTPVRQVISPPPFWCPSPWSPSHSVPDLRRAAAGAAMATPYSSHLAATGPVAAGQARAKSPFWVASPDNVQPQGQTQYGISALDGAAGGQQQHPPGSGDRQDRAIRNREATARAVAARWARGGWCPWWCWAPAPASCCWPWPPWAPLTRTAPSSRESRLDCSPN</sequence>
<evidence type="ECO:0000256" key="1">
    <source>
        <dbReference type="SAM" id="MobiDB-lite"/>
    </source>
</evidence>
<name>A0AAQ4FC29_AMBAM</name>
<dbReference type="Proteomes" id="UP001321473">
    <property type="component" value="Unassembled WGS sequence"/>
</dbReference>
<evidence type="ECO:0000313" key="3">
    <source>
        <dbReference type="Proteomes" id="UP001321473"/>
    </source>
</evidence>
<feature type="region of interest" description="Disordered" evidence="1">
    <location>
        <begin position="58"/>
        <end position="86"/>
    </location>
</feature>
<accession>A0AAQ4FC29</accession>
<gene>
    <name evidence="2" type="ORF">V5799_009499</name>
</gene>
<feature type="compositionally biased region" description="Polar residues" evidence="1">
    <location>
        <begin position="72"/>
        <end position="81"/>
    </location>
</feature>
<proteinExistence type="predicted"/>
<reference evidence="2 3" key="1">
    <citation type="journal article" date="2023" name="Arcadia Sci">
        <title>De novo assembly of a long-read Amblyomma americanum tick genome.</title>
        <authorList>
            <person name="Chou S."/>
            <person name="Poskanzer K.E."/>
            <person name="Rollins M."/>
            <person name="Thuy-Boun P.S."/>
        </authorList>
    </citation>
    <scope>NUCLEOTIDE SEQUENCE [LARGE SCALE GENOMIC DNA]</scope>
    <source>
        <strain evidence="2">F_SG_1</strain>
        <tissue evidence="2">Salivary glands</tissue>
    </source>
</reference>
<dbReference type="AlphaFoldDB" id="A0AAQ4FC29"/>
<dbReference type="EMBL" id="JARKHS020004828">
    <property type="protein sequence ID" value="KAK8784138.1"/>
    <property type="molecule type" value="Genomic_DNA"/>
</dbReference>
<comment type="caution">
    <text evidence="2">The sequence shown here is derived from an EMBL/GenBank/DDBJ whole genome shotgun (WGS) entry which is preliminary data.</text>
</comment>
<protein>
    <submittedName>
        <fullName evidence="2">Uncharacterized protein</fullName>
    </submittedName>
</protein>
<evidence type="ECO:0000313" key="2">
    <source>
        <dbReference type="EMBL" id="KAK8784138.1"/>
    </source>
</evidence>
<keyword evidence="3" id="KW-1185">Reference proteome</keyword>
<organism evidence="2 3">
    <name type="scientific">Amblyomma americanum</name>
    <name type="common">Lone star tick</name>
    <dbReference type="NCBI Taxonomy" id="6943"/>
    <lineage>
        <taxon>Eukaryota</taxon>
        <taxon>Metazoa</taxon>
        <taxon>Ecdysozoa</taxon>
        <taxon>Arthropoda</taxon>
        <taxon>Chelicerata</taxon>
        <taxon>Arachnida</taxon>
        <taxon>Acari</taxon>
        <taxon>Parasitiformes</taxon>
        <taxon>Ixodida</taxon>
        <taxon>Ixodoidea</taxon>
        <taxon>Ixodidae</taxon>
        <taxon>Amblyomminae</taxon>
        <taxon>Amblyomma</taxon>
    </lineage>
</organism>